<dbReference type="PANTHER" id="PTHR28634:SF1">
    <property type="entry name" value="ZINC FINGER B-BOX DOMAIN-CONTAINING PROTEIN 1"/>
    <property type="match status" value="1"/>
</dbReference>
<accession>A0A8T2JNT6</accession>
<organism evidence="2 3">
    <name type="scientific">Hymenochirus boettgeri</name>
    <name type="common">Congo dwarf clawed frog</name>
    <dbReference type="NCBI Taxonomy" id="247094"/>
    <lineage>
        <taxon>Eukaryota</taxon>
        <taxon>Metazoa</taxon>
        <taxon>Chordata</taxon>
        <taxon>Craniata</taxon>
        <taxon>Vertebrata</taxon>
        <taxon>Euteleostomi</taxon>
        <taxon>Amphibia</taxon>
        <taxon>Batrachia</taxon>
        <taxon>Anura</taxon>
        <taxon>Pipoidea</taxon>
        <taxon>Pipidae</taxon>
        <taxon>Pipinae</taxon>
        <taxon>Hymenochirus</taxon>
    </lineage>
</organism>
<sequence length="85" mass="10070">MNTDFIIPTVAKSGTSIKLKSKNVRDVRLENIQLEVQNREMEEKLNQLRESMAREKEERERANAYHWKSGQTVRQNQDKENILKV</sequence>
<evidence type="ECO:0000313" key="3">
    <source>
        <dbReference type="Proteomes" id="UP000812440"/>
    </source>
</evidence>
<evidence type="ECO:0000313" key="2">
    <source>
        <dbReference type="EMBL" id="KAG8445213.1"/>
    </source>
</evidence>
<keyword evidence="1" id="KW-0175">Coiled coil</keyword>
<comment type="caution">
    <text evidence="2">The sequence shown here is derived from an EMBL/GenBank/DDBJ whole genome shotgun (WGS) entry which is preliminary data.</text>
</comment>
<keyword evidence="3" id="KW-1185">Reference proteome</keyword>
<feature type="coiled-coil region" evidence="1">
    <location>
        <begin position="24"/>
        <end position="65"/>
    </location>
</feature>
<dbReference type="InterPro" id="IPR037688">
    <property type="entry name" value="ZBBX"/>
</dbReference>
<dbReference type="AlphaFoldDB" id="A0A8T2JNT6"/>
<dbReference type="PANTHER" id="PTHR28634">
    <property type="entry name" value="ZINC FINGER B-BOX DOMAIN-CONTAINING PROTEIN 1"/>
    <property type="match status" value="1"/>
</dbReference>
<evidence type="ECO:0000256" key="1">
    <source>
        <dbReference type="SAM" id="Coils"/>
    </source>
</evidence>
<name>A0A8T2JNT6_9PIPI</name>
<evidence type="ECO:0008006" key="4">
    <source>
        <dbReference type="Google" id="ProtNLM"/>
    </source>
</evidence>
<dbReference type="OrthoDB" id="6226111at2759"/>
<dbReference type="EMBL" id="JAACNH010000004">
    <property type="protein sequence ID" value="KAG8445213.1"/>
    <property type="molecule type" value="Genomic_DNA"/>
</dbReference>
<gene>
    <name evidence="2" type="ORF">GDO86_010116</name>
</gene>
<dbReference type="Proteomes" id="UP000812440">
    <property type="component" value="Chromosome 5"/>
</dbReference>
<proteinExistence type="predicted"/>
<protein>
    <recommendedName>
        <fullName evidence="4">ZBBX protein</fullName>
    </recommendedName>
</protein>
<reference evidence="2" key="1">
    <citation type="thesis" date="2020" institute="ProQuest LLC" country="789 East Eisenhower Parkway, Ann Arbor, MI, USA">
        <title>Comparative Genomics and Chromosome Evolution.</title>
        <authorList>
            <person name="Mudd A.B."/>
        </authorList>
    </citation>
    <scope>NUCLEOTIDE SEQUENCE</scope>
    <source>
        <strain evidence="2">Female2</strain>
        <tissue evidence="2">Blood</tissue>
    </source>
</reference>